<protein>
    <recommendedName>
        <fullName evidence="1">F-box domain-containing protein</fullName>
    </recommendedName>
</protein>
<dbReference type="EMBL" id="KL198058">
    <property type="protein sequence ID" value="KDQ11462.1"/>
    <property type="molecule type" value="Genomic_DNA"/>
</dbReference>
<dbReference type="Gene3D" id="1.20.1280.50">
    <property type="match status" value="1"/>
</dbReference>
<feature type="domain" description="F-box" evidence="1">
    <location>
        <begin position="21"/>
        <end position="75"/>
    </location>
</feature>
<reference evidence="3" key="1">
    <citation type="journal article" date="2014" name="Proc. Natl. Acad. Sci. U.S.A.">
        <title>Extensive sampling of basidiomycete genomes demonstrates inadequacy of the white-rot/brown-rot paradigm for wood decay fungi.</title>
        <authorList>
            <person name="Riley R."/>
            <person name="Salamov A.A."/>
            <person name="Brown D.W."/>
            <person name="Nagy L.G."/>
            <person name="Floudas D."/>
            <person name="Held B.W."/>
            <person name="Levasseur A."/>
            <person name="Lombard V."/>
            <person name="Morin E."/>
            <person name="Otillar R."/>
            <person name="Lindquist E.A."/>
            <person name="Sun H."/>
            <person name="LaButti K.M."/>
            <person name="Schmutz J."/>
            <person name="Jabbour D."/>
            <person name="Luo H."/>
            <person name="Baker S.E."/>
            <person name="Pisabarro A.G."/>
            <person name="Walton J.D."/>
            <person name="Blanchette R.A."/>
            <person name="Henrissat B."/>
            <person name="Martin F."/>
            <person name="Cullen D."/>
            <person name="Hibbett D.S."/>
            <person name="Grigoriev I.V."/>
        </authorList>
    </citation>
    <scope>NUCLEOTIDE SEQUENCE [LARGE SCALE GENOMIC DNA]</scope>
    <source>
        <strain evidence="3">FD-172 SS1</strain>
    </source>
</reference>
<organism evidence="2 3">
    <name type="scientific">Botryobasidium botryosum (strain FD-172 SS1)</name>
    <dbReference type="NCBI Taxonomy" id="930990"/>
    <lineage>
        <taxon>Eukaryota</taxon>
        <taxon>Fungi</taxon>
        <taxon>Dikarya</taxon>
        <taxon>Basidiomycota</taxon>
        <taxon>Agaricomycotina</taxon>
        <taxon>Agaricomycetes</taxon>
        <taxon>Cantharellales</taxon>
        <taxon>Botryobasidiaceae</taxon>
        <taxon>Botryobasidium</taxon>
    </lineage>
</organism>
<evidence type="ECO:0000259" key="1">
    <source>
        <dbReference type="Pfam" id="PF12937"/>
    </source>
</evidence>
<dbReference type="Pfam" id="PF12937">
    <property type="entry name" value="F-box-like"/>
    <property type="match status" value="1"/>
</dbReference>
<dbReference type="AlphaFoldDB" id="A0A067MHU6"/>
<dbReference type="SUPFAM" id="SSF52047">
    <property type="entry name" value="RNI-like"/>
    <property type="match status" value="1"/>
</dbReference>
<dbReference type="SUPFAM" id="SSF81383">
    <property type="entry name" value="F-box domain"/>
    <property type="match status" value="1"/>
</dbReference>
<dbReference type="InParanoid" id="A0A067MHU6"/>
<proteinExistence type="predicted"/>
<dbReference type="GO" id="GO:0019005">
    <property type="term" value="C:SCF ubiquitin ligase complex"/>
    <property type="evidence" value="ECO:0007669"/>
    <property type="project" value="TreeGrafter"/>
</dbReference>
<evidence type="ECO:0000313" key="3">
    <source>
        <dbReference type="Proteomes" id="UP000027195"/>
    </source>
</evidence>
<dbReference type="Gene3D" id="3.80.10.10">
    <property type="entry name" value="Ribonuclease Inhibitor"/>
    <property type="match status" value="1"/>
</dbReference>
<accession>A0A067MHU6</accession>
<sequence length="549" mass="62140">MMVQVPAFITARQRRYQAAPINRLPDEILIQIFSSFPLLPEDILGHRTSYAVLVSGICHRWRQLATQTGSLWSTIEFNRHITTEGYRLPNYDGILDVARLYLRRSNDCGLRIIFGNIRHMPRELFTAAVDLVLSAFSRWEVLEIHGLYCQEYQIQRVLSGFLDCCVRNPSQSLRLRSFHLECVNQEIAELETIVLRVLAIAPIRSLTLRSIKPNLPLSAVQSLTHLSLQRCMDTISITLMDLDTLLRQCTRLRSIKFEHVGIHDGSLPGIMSAKITLPHLEEMVLVQAVPNPIQTHIYQNVVAPSLQSFAMLVAETCASSDEAQELEYDAMVSFLSTTPSIRSFRHAHLPDPHLENALRALPQLTTLAFGFSWHERRWTVTKATYAPPPLDVCPRLSEYQINASEYGLIGLPEFIALKHFIEARSALPGVVPLRALTIKCDLRMLREDHGEKELALRQWFGTRVELVWEHVEVGLGAKKISALADFSTKSKPREVGAHARRSGPEDLRVTVVRVSFLCAERHLRLAPPLHNLEDLKLNVMVKNGGSTID</sequence>
<dbReference type="GO" id="GO:0031146">
    <property type="term" value="P:SCF-dependent proteasomal ubiquitin-dependent protein catabolic process"/>
    <property type="evidence" value="ECO:0007669"/>
    <property type="project" value="TreeGrafter"/>
</dbReference>
<dbReference type="InterPro" id="IPR032675">
    <property type="entry name" value="LRR_dom_sf"/>
</dbReference>
<keyword evidence="3" id="KW-1185">Reference proteome</keyword>
<dbReference type="PANTHER" id="PTHR16134">
    <property type="entry name" value="F-BOX/TPR REPEAT PROTEIN POF3"/>
    <property type="match status" value="1"/>
</dbReference>
<dbReference type="HOGENOM" id="CLU_044361_0_0_1"/>
<dbReference type="InterPro" id="IPR036047">
    <property type="entry name" value="F-box-like_dom_sf"/>
</dbReference>
<dbReference type="InterPro" id="IPR001810">
    <property type="entry name" value="F-box_dom"/>
</dbReference>
<dbReference type="OrthoDB" id="2269034at2759"/>
<dbReference type="PANTHER" id="PTHR16134:SF148">
    <property type="entry name" value="S-PHASE KINASE-ASSOCIATED PROTEIN 2, ISOFORM A"/>
    <property type="match status" value="1"/>
</dbReference>
<evidence type="ECO:0000313" key="2">
    <source>
        <dbReference type="EMBL" id="KDQ11462.1"/>
    </source>
</evidence>
<dbReference type="Proteomes" id="UP000027195">
    <property type="component" value="Unassembled WGS sequence"/>
</dbReference>
<gene>
    <name evidence="2" type="ORF">BOTBODRAFT_177299</name>
</gene>
<name>A0A067MHU6_BOTB1</name>